<reference evidence="1 2" key="1">
    <citation type="submission" date="2018-08" db="EMBL/GenBank/DDBJ databases">
        <title>A genome reference for cultivated species of the human gut microbiota.</title>
        <authorList>
            <person name="Zou Y."/>
            <person name="Xue W."/>
            <person name="Luo G."/>
        </authorList>
    </citation>
    <scope>NUCLEOTIDE SEQUENCE [LARGE SCALE GENOMIC DNA]</scope>
    <source>
        <strain evidence="1 2">OF03-9BH</strain>
    </source>
</reference>
<dbReference type="Proteomes" id="UP000286075">
    <property type="component" value="Unassembled WGS sequence"/>
</dbReference>
<sequence length="121" mass="14488">MFNNDFIDYLKKDLNNAWDGLIRRININLTEAKITVELSVESPESWINLEIAAEKILEFRIKQKQNEDLQVIFHLDIKKIDNYYWFDFDNSSSNESLEHFRASNFYFACETFSVSFLPYKE</sequence>
<evidence type="ECO:0000313" key="2">
    <source>
        <dbReference type="Proteomes" id="UP000286075"/>
    </source>
</evidence>
<dbReference type="AlphaFoldDB" id="A0A413H0Y2"/>
<proteinExistence type="predicted"/>
<protein>
    <submittedName>
        <fullName evidence="1">Uncharacterized protein</fullName>
    </submittedName>
</protein>
<name>A0A413H0Y2_9BACE</name>
<accession>A0A413H0Y2</accession>
<evidence type="ECO:0000313" key="1">
    <source>
        <dbReference type="EMBL" id="RGX76996.1"/>
    </source>
</evidence>
<gene>
    <name evidence="1" type="ORF">DXA68_17670</name>
</gene>
<dbReference type="RefSeq" id="WP_117988221.1">
    <property type="nucleotide sequence ID" value="NZ_CABMFG010000034.1"/>
</dbReference>
<organism evidence="1 2">
    <name type="scientific">Bacteroides stercorirosoris</name>
    <dbReference type="NCBI Taxonomy" id="871324"/>
    <lineage>
        <taxon>Bacteria</taxon>
        <taxon>Pseudomonadati</taxon>
        <taxon>Bacteroidota</taxon>
        <taxon>Bacteroidia</taxon>
        <taxon>Bacteroidales</taxon>
        <taxon>Bacteroidaceae</taxon>
        <taxon>Bacteroides</taxon>
    </lineage>
</organism>
<dbReference type="EMBL" id="QSCF01000034">
    <property type="protein sequence ID" value="RGX76996.1"/>
    <property type="molecule type" value="Genomic_DNA"/>
</dbReference>
<comment type="caution">
    <text evidence="1">The sequence shown here is derived from an EMBL/GenBank/DDBJ whole genome shotgun (WGS) entry which is preliminary data.</text>
</comment>